<proteinExistence type="predicted"/>
<dbReference type="InterPro" id="IPR050545">
    <property type="entry name" value="Mycobact_MmpL"/>
</dbReference>
<feature type="domain" description="SSD" evidence="8">
    <location>
        <begin position="205"/>
        <end position="329"/>
    </location>
</feature>
<feature type="transmembrane region" description="Helical" evidence="7">
    <location>
        <begin position="180"/>
        <end position="198"/>
    </location>
</feature>
<keyword evidence="4 7" id="KW-1133">Transmembrane helix</keyword>
<dbReference type="Gene3D" id="1.20.1640.10">
    <property type="entry name" value="Multidrug efflux transporter AcrB transmembrane domain"/>
    <property type="match status" value="2"/>
</dbReference>
<keyword evidence="2" id="KW-1003">Cell membrane</keyword>
<dbReference type="PANTHER" id="PTHR33406:SF13">
    <property type="entry name" value="MEMBRANE PROTEIN YDFJ"/>
    <property type="match status" value="1"/>
</dbReference>
<evidence type="ECO:0000259" key="8">
    <source>
        <dbReference type="PROSITE" id="PS50156"/>
    </source>
</evidence>
<feature type="transmembrane region" description="Helical" evidence="7">
    <location>
        <begin position="365"/>
        <end position="390"/>
    </location>
</feature>
<reference evidence="9 10" key="1">
    <citation type="submission" date="2016-10" db="EMBL/GenBank/DDBJ databases">
        <authorList>
            <person name="Varghese N."/>
            <person name="Submissions S."/>
        </authorList>
    </citation>
    <scope>NUCLEOTIDE SEQUENCE [LARGE SCALE GENOMIC DNA]</scope>
    <source>
        <strain evidence="9 10">DSM 9169</strain>
    </source>
</reference>
<evidence type="ECO:0000313" key="9">
    <source>
        <dbReference type="EMBL" id="SDT95165.1"/>
    </source>
</evidence>
<feature type="transmembrane region" description="Helical" evidence="7">
    <location>
        <begin position="641"/>
        <end position="663"/>
    </location>
</feature>
<feature type="transmembrane region" description="Helical" evidence="7">
    <location>
        <begin position="596"/>
        <end position="620"/>
    </location>
</feature>
<feature type="transmembrane region" description="Helical" evidence="7">
    <location>
        <begin position="563"/>
        <end position="584"/>
    </location>
</feature>
<evidence type="ECO:0000256" key="1">
    <source>
        <dbReference type="ARBA" id="ARBA00004651"/>
    </source>
</evidence>
<feature type="transmembrane region" description="Helical" evidence="7">
    <location>
        <begin position="273"/>
        <end position="295"/>
    </location>
</feature>
<feature type="transmembrane region" description="Helical" evidence="7">
    <location>
        <begin position="531"/>
        <end position="551"/>
    </location>
</feature>
<feature type="region of interest" description="Disordered" evidence="6">
    <location>
        <begin position="338"/>
        <end position="357"/>
    </location>
</feature>
<evidence type="ECO:0000256" key="2">
    <source>
        <dbReference type="ARBA" id="ARBA00022475"/>
    </source>
</evidence>
<feature type="transmembrane region" description="Helical" evidence="7">
    <location>
        <begin position="205"/>
        <end position="225"/>
    </location>
</feature>
<evidence type="ECO:0000256" key="7">
    <source>
        <dbReference type="SAM" id="Phobius"/>
    </source>
</evidence>
<keyword evidence="3 7" id="KW-0812">Transmembrane</keyword>
<dbReference type="InterPro" id="IPR000731">
    <property type="entry name" value="SSD"/>
</dbReference>
<feature type="transmembrane region" description="Helical" evidence="7">
    <location>
        <begin position="20"/>
        <end position="38"/>
    </location>
</feature>
<comment type="subcellular location">
    <subcellularLocation>
        <location evidence="1">Cell membrane</location>
        <topology evidence="1">Multi-pass membrane protein</topology>
    </subcellularLocation>
</comment>
<dbReference type="Proteomes" id="UP000198976">
    <property type="component" value="Chromosome I"/>
</dbReference>
<dbReference type="SUPFAM" id="SSF82866">
    <property type="entry name" value="Multidrug efflux transporter AcrB transmembrane domain"/>
    <property type="match status" value="2"/>
</dbReference>
<dbReference type="EMBL" id="LT629792">
    <property type="protein sequence ID" value="SDT95165.1"/>
    <property type="molecule type" value="Genomic_DNA"/>
</dbReference>
<keyword evidence="5 7" id="KW-0472">Membrane</keyword>
<dbReference type="PROSITE" id="PS50156">
    <property type="entry name" value="SSD"/>
    <property type="match status" value="1"/>
</dbReference>
<dbReference type="Pfam" id="PF03176">
    <property type="entry name" value="MMPL"/>
    <property type="match status" value="2"/>
</dbReference>
<dbReference type="InterPro" id="IPR004869">
    <property type="entry name" value="MMPL_dom"/>
</dbReference>
<evidence type="ECO:0000256" key="4">
    <source>
        <dbReference type="ARBA" id="ARBA00022989"/>
    </source>
</evidence>
<organism evidence="9 10">
    <name type="scientific">Schaalia radingae</name>
    <dbReference type="NCBI Taxonomy" id="131110"/>
    <lineage>
        <taxon>Bacteria</taxon>
        <taxon>Bacillati</taxon>
        <taxon>Actinomycetota</taxon>
        <taxon>Actinomycetes</taxon>
        <taxon>Actinomycetales</taxon>
        <taxon>Actinomycetaceae</taxon>
        <taxon>Schaalia</taxon>
    </lineage>
</organism>
<dbReference type="RefSeq" id="WP_092648611.1">
    <property type="nucleotide sequence ID" value="NZ_LT629792.1"/>
</dbReference>
<name>A0ABY0V7L8_9ACTO</name>
<keyword evidence="10" id="KW-1185">Reference proteome</keyword>
<gene>
    <name evidence="9" type="ORF">SAMN04489714_1174</name>
</gene>
<evidence type="ECO:0000256" key="5">
    <source>
        <dbReference type="ARBA" id="ARBA00023136"/>
    </source>
</evidence>
<protein>
    <submittedName>
        <fullName evidence="9">Drug exporter of the RND superfamily</fullName>
    </submittedName>
</protein>
<evidence type="ECO:0000313" key="10">
    <source>
        <dbReference type="Proteomes" id="UP000198976"/>
    </source>
</evidence>
<feature type="transmembrane region" description="Helical" evidence="7">
    <location>
        <begin position="301"/>
        <end position="330"/>
    </location>
</feature>
<accession>A0ABY0V7L8</accession>
<dbReference type="PANTHER" id="PTHR33406">
    <property type="entry name" value="MEMBRANE PROTEIN MJ1562-RELATED"/>
    <property type="match status" value="1"/>
</dbReference>
<evidence type="ECO:0000256" key="3">
    <source>
        <dbReference type="ARBA" id="ARBA00022692"/>
    </source>
</evidence>
<sequence length="888" mass="94745">MSTFLRQLGAVCARHGIRTLLVWIAVLLIGGIGVWQAGPQLSNDFKIPGTEAQDGLDIISERFPELAGLTAQVIVESPDDHPIETHRDQVQRVVDQLSAVPHVTQAADPWSELLRTPTISTDGRFALINVQLDLALGQDDDGALDTIETVAADSTKAGMPASVGGQIYQLTSVPLSPLELVGVAIALIILAITFRALLPAVLPVITGLLGVSIAMTGVLIVAQWVDISTTTPTLAIMIGLAVGIDYCLFIVSRHRSQLAHGWNVVDSIAMANATSGGAVIFAAITVVIALCGLIVSGIPFLAVMGLCAAAAVAVSAVIAVTAIPALMGLMGERLRPRHARASRRSGQEETRRHAAKHSKQSASQWWVSVITARPWITIAVVLVFLSAVVIPAKDLRLSLPDNGTEPVGTPARDTYELVANEFGDGANAPLLIIGGIIQSEDPLGLVDELADRVEQVDGIRSIQIATPNRNADLAAVIAIPEAASNDPATEKALENLREAADTWERELGVEDIHVTGMVAARMDVTARLTDALVPFASLVVGLALIVLTVVFRSLWVPLIATIGYLLSIGAAFGVTSMIFSWGWFTGPLRISNTGPVICFMPIMALGVLFGLAMDYQVFLVTRMREYWTHGEDARQAVKKGFASSAPVVVAAALIMVSVFFGFIPSGSFYVQPIALALAVGVAIDAFIVRMTLIPAVMMVLGKRAWRFPRALDRVVPHVDVEGVAMDHLSDHMEWKRVNGPAILRMEDVRINEGGQTVASCDELIVWPGEVIQLDGPPSQVRTLMCAAAGLIRADQGIIVVRDNDARDRSSWMRANIPIMLRASWAHMIASDAEESDKNLVLVDCPVTEQVRDQLISATVEQEGALIVGPQAGNSGFVVTRTVKIGGDA</sequence>
<feature type="transmembrane region" description="Helical" evidence="7">
    <location>
        <begin position="675"/>
        <end position="700"/>
    </location>
</feature>
<evidence type="ECO:0000256" key="6">
    <source>
        <dbReference type="SAM" id="MobiDB-lite"/>
    </source>
</evidence>
<feature type="transmembrane region" description="Helical" evidence="7">
    <location>
        <begin position="231"/>
        <end position="252"/>
    </location>
</feature>